<organism evidence="3 4">
    <name type="scientific">Malassezia restricta (strain ATCC 96810 / NBRC 103918 / CBS 7877)</name>
    <name type="common">Seborrheic dermatitis infection agent</name>
    <dbReference type="NCBI Taxonomy" id="425264"/>
    <lineage>
        <taxon>Eukaryota</taxon>
        <taxon>Fungi</taxon>
        <taxon>Dikarya</taxon>
        <taxon>Basidiomycota</taxon>
        <taxon>Ustilaginomycotina</taxon>
        <taxon>Malasseziomycetes</taxon>
        <taxon>Malasseziales</taxon>
        <taxon>Malasseziaceae</taxon>
        <taxon>Malassezia</taxon>
    </lineage>
</organism>
<keyword evidence="1" id="KW-0833">Ubl conjugation pathway</keyword>
<dbReference type="GO" id="GO:0019005">
    <property type="term" value="C:SCF ubiquitin ligase complex"/>
    <property type="evidence" value="ECO:0007669"/>
    <property type="project" value="TreeGrafter"/>
</dbReference>
<dbReference type="Proteomes" id="UP000269793">
    <property type="component" value="Chromosome V"/>
</dbReference>
<dbReference type="GO" id="GO:0031146">
    <property type="term" value="P:SCF-dependent proteasomal ubiquitin-dependent protein catabolic process"/>
    <property type="evidence" value="ECO:0007669"/>
    <property type="project" value="TreeGrafter"/>
</dbReference>
<evidence type="ECO:0000313" key="3">
    <source>
        <dbReference type="EMBL" id="AYO43715.1"/>
    </source>
</evidence>
<evidence type="ECO:0000313" key="4">
    <source>
        <dbReference type="Proteomes" id="UP000269793"/>
    </source>
</evidence>
<dbReference type="Pfam" id="PF19270">
    <property type="entry name" value="FBO_C"/>
    <property type="match status" value="1"/>
</dbReference>
<dbReference type="OrthoDB" id="2117972at2759"/>
<protein>
    <submittedName>
        <fullName evidence="3">F-box only protein 9</fullName>
    </submittedName>
</protein>
<feature type="domain" description="F-box protein Hrt3/FBXO9 C-terminal" evidence="2">
    <location>
        <begin position="203"/>
        <end position="356"/>
    </location>
</feature>
<dbReference type="InterPro" id="IPR045464">
    <property type="entry name" value="Hrt3/FBXO9_C"/>
</dbReference>
<dbReference type="PANTHER" id="PTHR12874:SF9">
    <property type="entry name" value="F-BOX ONLY PROTEIN 48"/>
    <property type="match status" value="1"/>
</dbReference>
<dbReference type="SUPFAM" id="SSF81383">
    <property type="entry name" value="F-box domain"/>
    <property type="match status" value="1"/>
</dbReference>
<dbReference type="AlphaFoldDB" id="A0A3G2S6K0"/>
<evidence type="ECO:0000256" key="1">
    <source>
        <dbReference type="ARBA" id="ARBA00022786"/>
    </source>
</evidence>
<gene>
    <name evidence="3" type="primary">FBXO9</name>
    <name evidence="3" type="ORF">DNF11_2765</name>
</gene>
<reference evidence="3 4" key="1">
    <citation type="submission" date="2018-10" db="EMBL/GenBank/DDBJ databases">
        <title>Complete genome sequence of Malassezia restricta CBS 7877.</title>
        <authorList>
            <person name="Morand S.C."/>
            <person name="Bertignac M."/>
            <person name="Iltis A."/>
            <person name="Kolder I."/>
            <person name="Pirovano W."/>
            <person name="Jourdain R."/>
            <person name="Clavaud C."/>
        </authorList>
    </citation>
    <scope>NUCLEOTIDE SEQUENCE [LARGE SCALE GENOMIC DNA]</scope>
    <source>
        <strain evidence="3 4">CBS 7877</strain>
    </source>
</reference>
<dbReference type="PANTHER" id="PTHR12874">
    <property type="entry name" value="F-BOX ONLY PROTEIN 48-RELATED"/>
    <property type="match status" value="1"/>
</dbReference>
<dbReference type="EMBL" id="CP033152">
    <property type="protein sequence ID" value="AYO43715.1"/>
    <property type="molecule type" value="Genomic_DNA"/>
</dbReference>
<dbReference type="InterPro" id="IPR036047">
    <property type="entry name" value="F-box-like_dom_sf"/>
</dbReference>
<proteinExistence type="predicted"/>
<dbReference type="GO" id="GO:0005737">
    <property type="term" value="C:cytoplasm"/>
    <property type="evidence" value="ECO:0007669"/>
    <property type="project" value="TreeGrafter"/>
</dbReference>
<sequence>MDEELEAFRIAWCRDVAERAHGRAPDAAHSHMQAPSSDAMLKAAAPAVLPEAWADQERDALSLLLRTLSSKHVERVHEMMSQNTEDHTVWPEHVGTCISTIYAADLEVSAVPMVQHMPDELWYRILLHVLMPTPLEPMWPTMLPDNMSFQPPLESWRRETGPDYVSLERVARTCWRLRQLTSHPRLWRAIVQGTYAPPFSPLSCSWRDAYVHEPRVRMNGTYIATCEYTQQGMSEENVWVRVLHVVRFFRYLRFFPNGRCLSWLTTDEPADVVHRLEPGIRSKGCAAGHWRCLSEAGETLSRRGATILIEDLHDPTLPGYTFQMTLHMRSSPGRWHRMDMLEYASLNLQTGEVLPIPHKHARPFLFSRVLSYGV</sequence>
<dbReference type="Gene3D" id="1.20.1280.50">
    <property type="match status" value="1"/>
</dbReference>
<name>A0A3G2S6K0_MALR7</name>
<dbReference type="VEuPathDB" id="FungiDB:DNF11_2765"/>
<dbReference type="STRING" id="425264.A0A3G2S6K0"/>
<accession>A0A3G2S6K0</accession>
<keyword evidence="4" id="KW-1185">Reference proteome</keyword>
<evidence type="ECO:0000259" key="2">
    <source>
        <dbReference type="Pfam" id="PF19270"/>
    </source>
</evidence>